<feature type="domain" description="DDE Tnp4" evidence="3">
    <location>
        <begin position="2"/>
        <end position="80"/>
    </location>
</feature>
<keyword evidence="5" id="KW-1185">Reference proteome</keyword>
<proteinExistence type="predicted"/>
<comment type="cofactor">
    <cofactor evidence="1">
        <name>a divalent metal cation</name>
        <dbReference type="ChEBI" id="CHEBI:60240"/>
    </cofactor>
</comment>
<evidence type="ECO:0000259" key="3">
    <source>
        <dbReference type="Pfam" id="PF13359"/>
    </source>
</evidence>
<dbReference type="InterPro" id="IPR027806">
    <property type="entry name" value="HARBI1_dom"/>
</dbReference>
<dbReference type="EMBL" id="JARGEI010000007">
    <property type="protein sequence ID" value="KAJ8728798.1"/>
    <property type="molecule type" value="Genomic_DNA"/>
</dbReference>
<gene>
    <name evidence="4" type="ORF">PYW07_006494</name>
</gene>
<protein>
    <recommendedName>
        <fullName evidence="3">DDE Tnp4 domain-containing protein</fullName>
    </recommendedName>
</protein>
<organism evidence="4 5">
    <name type="scientific">Mythimna separata</name>
    <name type="common">Oriental armyworm</name>
    <name type="synonym">Pseudaletia separata</name>
    <dbReference type="NCBI Taxonomy" id="271217"/>
    <lineage>
        <taxon>Eukaryota</taxon>
        <taxon>Metazoa</taxon>
        <taxon>Ecdysozoa</taxon>
        <taxon>Arthropoda</taxon>
        <taxon>Hexapoda</taxon>
        <taxon>Insecta</taxon>
        <taxon>Pterygota</taxon>
        <taxon>Neoptera</taxon>
        <taxon>Endopterygota</taxon>
        <taxon>Lepidoptera</taxon>
        <taxon>Glossata</taxon>
        <taxon>Ditrysia</taxon>
        <taxon>Noctuoidea</taxon>
        <taxon>Noctuidae</taxon>
        <taxon>Noctuinae</taxon>
        <taxon>Hadenini</taxon>
        <taxon>Mythimna</taxon>
    </lineage>
</organism>
<reference evidence="4" key="1">
    <citation type="submission" date="2023-03" db="EMBL/GenBank/DDBJ databases">
        <title>Chromosome-level genomes of two armyworms, Mythimna separata and Mythimna loreyi, provide insights into the biosynthesis and reception of sex pheromones.</title>
        <authorList>
            <person name="Zhao H."/>
        </authorList>
    </citation>
    <scope>NUCLEOTIDE SEQUENCE</scope>
    <source>
        <strain evidence="4">BeijingLab</strain>
        <tissue evidence="4">Pupa</tissue>
    </source>
</reference>
<name>A0AAD7YVF4_MYTSE</name>
<comment type="caution">
    <text evidence="4">The sequence shown here is derived from an EMBL/GenBank/DDBJ whole genome shotgun (WGS) entry which is preliminary data.</text>
</comment>
<accession>A0AAD7YVF4</accession>
<evidence type="ECO:0000256" key="1">
    <source>
        <dbReference type="ARBA" id="ARBA00001968"/>
    </source>
</evidence>
<evidence type="ECO:0000256" key="2">
    <source>
        <dbReference type="ARBA" id="ARBA00022723"/>
    </source>
</evidence>
<dbReference type="AlphaFoldDB" id="A0AAD7YVF4"/>
<dbReference type="Pfam" id="PF13359">
    <property type="entry name" value="DDE_Tnp_4"/>
    <property type="match status" value="1"/>
</dbReference>
<dbReference type="GO" id="GO:0046872">
    <property type="term" value="F:metal ion binding"/>
    <property type="evidence" value="ECO:0007669"/>
    <property type="project" value="UniProtKB-KW"/>
</dbReference>
<evidence type="ECO:0000313" key="4">
    <source>
        <dbReference type="EMBL" id="KAJ8728798.1"/>
    </source>
</evidence>
<evidence type="ECO:0000313" key="5">
    <source>
        <dbReference type="Proteomes" id="UP001231518"/>
    </source>
</evidence>
<keyword evidence="2" id="KW-0479">Metal-binding</keyword>
<sequence length="120" mass="13751">MAIVNAKYEFIMVDVGANGRISDGGVLKNTEFWSKFTSSDNCLNLPEQSELPSTNKKKPYVLIGDEAFQLTPNFMKPYNKTVYTMNAEFLTIDYHVPATLWRMPSGFYQHVLRYLSDLLI</sequence>
<dbReference type="Proteomes" id="UP001231518">
    <property type="component" value="Chromosome 19"/>
</dbReference>